<accession>A0AAW1PTC6</accession>
<comment type="caution">
    <text evidence="1">The sequence shown here is derived from an EMBL/GenBank/DDBJ whole genome shotgun (WGS) entry which is preliminary data.</text>
</comment>
<dbReference type="Proteomes" id="UP001489004">
    <property type="component" value="Unassembled WGS sequence"/>
</dbReference>
<keyword evidence="2" id="KW-1185">Reference proteome</keyword>
<name>A0AAW1PTC6_9CHLO</name>
<sequence length="122" mass="13872">MATPTGVQTVVGKDGIDKVVRTAEGQIRAVVFELKGNADEEIVDMRPVRERGLNPMTEPYTAWLERHTERGMDPSEEYNLDNKDDQAELKLNVAAVRKLLLCEDLIYRQQKTARIKHHAVTQ</sequence>
<proteinExistence type="predicted"/>
<protein>
    <submittedName>
        <fullName evidence="1">Uncharacterized protein</fullName>
    </submittedName>
</protein>
<dbReference type="AlphaFoldDB" id="A0AAW1PTC6"/>
<gene>
    <name evidence="1" type="ORF">WJX72_006816</name>
</gene>
<evidence type="ECO:0000313" key="1">
    <source>
        <dbReference type="EMBL" id="KAK9812985.1"/>
    </source>
</evidence>
<organism evidence="1 2">
    <name type="scientific">[Myrmecia] bisecta</name>
    <dbReference type="NCBI Taxonomy" id="41462"/>
    <lineage>
        <taxon>Eukaryota</taxon>
        <taxon>Viridiplantae</taxon>
        <taxon>Chlorophyta</taxon>
        <taxon>core chlorophytes</taxon>
        <taxon>Trebouxiophyceae</taxon>
        <taxon>Trebouxiales</taxon>
        <taxon>Trebouxiaceae</taxon>
        <taxon>Myrmecia</taxon>
    </lineage>
</organism>
<evidence type="ECO:0000313" key="2">
    <source>
        <dbReference type="Proteomes" id="UP001489004"/>
    </source>
</evidence>
<reference evidence="1 2" key="1">
    <citation type="journal article" date="2024" name="Nat. Commun.">
        <title>Phylogenomics reveals the evolutionary origins of lichenization in chlorophyte algae.</title>
        <authorList>
            <person name="Puginier C."/>
            <person name="Libourel C."/>
            <person name="Otte J."/>
            <person name="Skaloud P."/>
            <person name="Haon M."/>
            <person name="Grisel S."/>
            <person name="Petersen M."/>
            <person name="Berrin J.G."/>
            <person name="Delaux P.M."/>
            <person name="Dal Grande F."/>
            <person name="Keller J."/>
        </authorList>
    </citation>
    <scope>NUCLEOTIDE SEQUENCE [LARGE SCALE GENOMIC DNA]</scope>
    <source>
        <strain evidence="1 2">SAG 2043</strain>
    </source>
</reference>
<dbReference type="EMBL" id="JALJOR010000008">
    <property type="protein sequence ID" value="KAK9812985.1"/>
    <property type="molecule type" value="Genomic_DNA"/>
</dbReference>